<evidence type="ECO:0000313" key="1">
    <source>
        <dbReference type="EMBL" id="MDM4017613.1"/>
    </source>
</evidence>
<sequence>MSHWREAFVGQRGSGMVLAAVARYHRGTPVGRQAATIGGTSEPNRDVGCGLPLVQRLVSQSKSQPNSP</sequence>
<keyword evidence="2" id="KW-1185">Reference proteome</keyword>
<dbReference type="EMBL" id="JASZZN010000015">
    <property type="protein sequence ID" value="MDM4017613.1"/>
    <property type="molecule type" value="Genomic_DNA"/>
</dbReference>
<evidence type="ECO:0000313" key="2">
    <source>
        <dbReference type="Proteomes" id="UP001239462"/>
    </source>
</evidence>
<organism evidence="1 2">
    <name type="scientific">Roseiconus lacunae</name>
    <dbReference type="NCBI Taxonomy" id="2605694"/>
    <lineage>
        <taxon>Bacteria</taxon>
        <taxon>Pseudomonadati</taxon>
        <taxon>Planctomycetota</taxon>
        <taxon>Planctomycetia</taxon>
        <taxon>Pirellulales</taxon>
        <taxon>Pirellulaceae</taxon>
        <taxon>Roseiconus</taxon>
    </lineage>
</organism>
<protein>
    <submittedName>
        <fullName evidence="1">Uncharacterized protein</fullName>
    </submittedName>
</protein>
<gene>
    <name evidence="1" type="ORF">QTN89_19345</name>
</gene>
<comment type="caution">
    <text evidence="1">The sequence shown here is derived from an EMBL/GenBank/DDBJ whole genome shotgun (WGS) entry which is preliminary data.</text>
</comment>
<proteinExistence type="predicted"/>
<dbReference type="RefSeq" id="WP_149499871.1">
    <property type="nucleotide sequence ID" value="NZ_JASZZN010000015.1"/>
</dbReference>
<reference evidence="1 2" key="1">
    <citation type="submission" date="2023-06" db="EMBL/GenBank/DDBJ databases">
        <title>Roseiconus lacunae JC819 isolated from Gulf of Mannar region, Tamil Nadu.</title>
        <authorList>
            <person name="Pk S."/>
            <person name="Ch S."/>
            <person name="Ch V.R."/>
        </authorList>
    </citation>
    <scope>NUCLEOTIDE SEQUENCE [LARGE SCALE GENOMIC DNA]</scope>
    <source>
        <strain evidence="1 2">JC819</strain>
    </source>
</reference>
<dbReference type="Proteomes" id="UP001239462">
    <property type="component" value="Unassembled WGS sequence"/>
</dbReference>
<name>A0ABT7PMB2_9BACT</name>
<accession>A0ABT7PMB2</accession>